<dbReference type="Pfam" id="PF11716">
    <property type="entry name" value="MDMPI_N"/>
    <property type="match status" value="1"/>
</dbReference>
<proteinExistence type="predicted"/>
<organism evidence="2 3">
    <name type="scientific">Actinomadura algeriensis</name>
    <dbReference type="NCBI Taxonomy" id="1679523"/>
    <lineage>
        <taxon>Bacteria</taxon>
        <taxon>Bacillati</taxon>
        <taxon>Actinomycetota</taxon>
        <taxon>Actinomycetes</taxon>
        <taxon>Streptosporangiales</taxon>
        <taxon>Thermomonosporaceae</taxon>
        <taxon>Actinomadura</taxon>
    </lineage>
</organism>
<dbReference type="Gene3D" id="1.20.120.450">
    <property type="entry name" value="dinb family like domain"/>
    <property type="match status" value="1"/>
</dbReference>
<evidence type="ECO:0000259" key="1">
    <source>
        <dbReference type="Pfam" id="PF11716"/>
    </source>
</evidence>
<feature type="domain" description="Mycothiol-dependent maleylpyruvate isomerase metal-binding" evidence="1">
    <location>
        <begin position="40"/>
        <end position="150"/>
    </location>
</feature>
<comment type="caution">
    <text evidence="2">The sequence shown here is derived from an EMBL/GenBank/DDBJ whole genome shotgun (WGS) entry which is preliminary data.</text>
</comment>
<dbReference type="RefSeq" id="WP_192760778.1">
    <property type="nucleotide sequence ID" value="NZ_JADBDZ010000001.1"/>
</dbReference>
<name>A0ABR9JUY0_9ACTN</name>
<dbReference type="Proteomes" id="UP000627838">
    <property type="component" value="Unassembled WGS sequence"/>
</dbReference>
<dbReference type="InterPro" id="IPR024344">
    <property type="entry name" value="MDMPI_metal-binding"/>
</dbReference>
<evidence type="ECO:0000313" key="3">
    <source>
        <dbReference type="Proteomes" id="UP000627838"/>
    </source>
</evidence>
<keyword evidence="3" id="KW-1185">Reference proteome</keyword>
<dbReference type="EMBL" id="JADBDZ010000001">
    <property type="protein sequence ID" value="MBE1534392.1"/>
    <property type="molecule type" value="Genomic_DNA"/>
</dbReference>
<gene>
    <name evidence="2" type="ORF">H4W34_004225</name>
</gene>
<dbReference type="InterPro" id="IPR034660">
    <property type="entry name" value="DinB/YfiT-like"/>
</dbReference>
<evidence type="ECO:0000313" key="2">
    <source>
        <dbReference type="EMBL" id="MBE1534392.1"/>
    </source>
</evidence>
<sequence>MPENPAPVTPDDLDHAVQVALDALRDAPADAWDGDPASLDWTRWETVEHMCNALTLYAVQLGPKKSPMDGNVPFARASRRPQAPSTIVRADPAAGPGGLLQVLESCAALTVAMARVTPPDVRAYHVYGPSDPEGFVAMGVVEMLVHTHDLIEGLGIPYAPPTGVCARVLHRLFPDAPVDEPPWQTLLWATGRADLPGRPRVTEWRWEGTPR</sequence>
<reference evidence="2 3" key="1">
    <citation type="submission" date="2020-10" db="EMBL/GenBank/DDBJ databases">
        <title>Sequencing the genomes of 1000 actinobacteria strains.</title>
        <authorList>
            <person name="Klenk H.-P."/>
        </authorList>
    </citation>
    <scope>NUCLEOTIDE SEQUENCE [LARGE SCALE GENOMIC DNA]</scope>
    <source>
        <strain evidence="2 3">DSM 46744</strain>
    </source>
</reference>
<dbReference type="SUPFAM" id="SSF109854">
    <property type="entry name" value="DinB/YfiT-like putative metalloenzymes"/>
    <property type="match status" value="1"/>
</dbReference>
<accession>A0ABR9JUY0</accession>
<protein>
    <recommendedName>
        <fullName evidence="1">Mycothiol-dependent maleylpyruvate isomerase metal-binding domain-containing protein</fullName>
    </recommendedName>
</protein>